<evidence type="ECO:0008006" key="10">
    <source>
        <dbReference type="Google" id="ProtNLM"/>
    </source>
</evidence>
<organism evidence="8 9">
    <name type="scientific">Kosmotoga pacifica</name>
    <dbReference type="NCBI Taxonomy" id="1330330"/>
    <lineage>
        <taxon>Bacteria</taxon>
        <taxon>Thermotogati</taxon>
        <taxon>Thermotogota</taxon>
        <taxon>Thermotogae</taxon>
        <taxon>Kosmotogales</taxon>
        <taxon>Kosmotogaceae</taxon>
        <taxon>Kosmotoga</taxon>
    </lineage>
</organism>
<sequence>MRKGSFFNIFNYLISLFSAAGYLLFSSINTIAADWGLSYSTIGKINFAGYIFYTLIALFLGSLGDRYGYKKILYPSMFAFSLVTISGLLVYSSHSVLFLYLFAILVYSYFGLFYPLVEGLLSRAEKLEGIEPSLTTTRFTLSWSSGNMLGMAFGPYLIQKTPSAVFLIVTAISLFGGTIVLRHYRSFGERLPFNVHKSLLQKPKAIDFPKINLYRKTYRLSLVLTAMLFSSVISLFPKLMAMSDISLENAGFLVVAGNVAVFLTFILMGKFRFWVGNPGISMVLIMLFPLSIPLYFLKTSVLTFFLVALFTGINYSIPYTFAIFYGLNSPNEDHGKQGGLHETMIGLSFGFGPLLSGYFLEFWPGLYGMGILAIILATVSVINQLAFLKRVKKYV</sequence>
<protein>
    <recommendedName>
        <fullName evidence="10">MFS transporter</fullName>
    </recommendedName>
</protein>
<feature type="transmembrane region" description="Helical" evidence="7">
    <location>
        <begin position="72"/>
        <end position="91"/>
    </location>
</feature>
<keyword evidence="5 7" id="KW-1133">Transmembrane helix</keyword>
<evidence type="ECO:0000313" key="9">
    <source>
        <dbReference type="Proteomes" id="UP000035159"/>
    </source>
</evidence>
<dbReference type="GO" id="GO:0022857">
    <property type="term" value="F:transmembrane transporter activity"/>
    <property type="evidence" value="ECO:0007669"/>
    <property type="project" value="InterPro"/>
</dbReference>
<dbReference type="EMBL" id="CP011232">
    <property type="protein sequence ID" value="AKI96901.1"/>
    <property type="molecule type" value="Genomic_DNA"/>
</dbReference>
<name>A0A0G2Z9Y1_9BACT</name>
<dbReference type="OrthoDB" id="45518at2"/>
<dbReference type="PATRIC" id="fig|1330330.3.peg.535"/>
<feature type="transmembrane region" description="Helical" evidence="7">
    <location>
        <begin position="12"/>
        <end position="33"/>
    </location>
</feature>
<dbReference type="AlphaFoldDB" id="A0A0G2Z9Y1"/>
<dbReference type="Gene3D" id="1.20.1250.20">
    <property type="entry name" value="MFS general substrate transporter like domains"/>
    <property type="match status" value="2"/>
</dbReference>
<evidence type="ECO:0000256" key="6">
    <source>
        <dbReference type="ARBA" id="ARBA00023136"/>
    </source>
</evidence>
<reference evidence="8 9" key="1">
    <citation type="submission" date="2015-04" db="EMBL/GenBank/DDBJ databases">
        <title>Complete Genome Sequence of Kosmotoga pacifica SLHLJ1.</title>
        <authorList>
            <person name="Jiang L.J."/>
            <person name="Shao Z.Z."/>
            <person name="Jebbar M."/>
        </authorList>
    </citation>
    <scope>NUCLEOTIDE SEQUENCE [LARGE SCALE GENOMIC DNA]</scope>
    <source>
        <strain evidence="8 9">SLHLJ1</strain>
    </source>
</reference>
<dbReference type="InterPro" id="IPR050171">
    <property type="entry name" value="MFS_Transporters"/>
</dbReference>
<dbReference type="STRING" id="1330330.IX53_02655"/>
<comment type="subcellular location">
    <subcellularLocation>
        <location evidence="1">Cell membrane</location>
        <topology evidence="1">Multi-pass membrane protein</topology>
    </subcellularLocation>
</comment>
<feature type="transmembrane region" description="Helical" evidence="7">
    <location>
        <begin position="366"/>
        <end position="388"/>
    </location>
</feature>
<evidence type="ECO:0000256" key="2">
    <source>
        <dbReference type="ARBA" id="ARBA00022448"/>
    </source>
</evidence>
<feature type="transmembrane region" description="Helical" evidence="7">
    <location>
        <begin position="138"/>
        <end position="158"/>
    </location>
</feature>
<dbReference type="GO" id="GO:0005886">
    <property type="term" value="C:plasma membrane"/>
    <property type="evidence" value="ECO:0007669"/>
    <property type="project" value="UniProtKB-SubCell"/>
</dbReference>
<dbReference type="InterPro" id="IPR036259">
    <property type="entry name" value="MFS_trans_sf"/>
</dbReference>
<dbReference type="SUPFAM" id="SSF103473">
    <property type="entry name" value="MFS general substrate transporter"/>
    <property type="match status" value="1"/>
</dbReference>
<keyword evidence="6 7" id="KW-0472">Membrane</keyword>
<evidence type="ECO:0000256" key="7">
    <source>
        <dbReference type="SAM" id="Phobius"/>
    </source>
</evidence>
<dbReference type="KEGG" id="kpf:IX53_02655"/>
<feature type="transmembrane region" description="Helical" evidence="7">
    <location>
        <begin position="164"/>
        <end position="181"/>
    </location>
</feature>
<proteinExistence type="predicted"/>
<keyword evidence="4 7" id="KW-0812">Transmembrane</keyword>
<evidence type="ECO:0000256" key="5">
    <source>
        <dbReference type="ARBA" id="ARBA00022989"/>
    </source>
</evidence>
<dbReference type="Proteomes" id="UP000035159">
    <property type="component" value="Chromosome"/>
</dbReference>
<gene>
    <name evidence="8" type="ORF">IX53_02655</name>
</gene>
<feature type="transmembrane region" description="Helical" evidence="7">
    <location>
        <begin position="249"/>
        <end position="268"/>
    </location>
</feature>
<feature type="transmembrane region" description="Helical" evidence="7">
    <location>
        <begin position="303"/>
        <end position="327"/>
    </location>
</feature>
<keyword evidence="3" id="KW-1003">Cell membrane</keyword>
<keyword evidence="2" id="KW-0813">Transport</keyword>
<feature type="transmembrane region" description="Helical" evidence="7">
    <location>
        <begin position="218"/>
        <end position="237"/>
    </location>
</feature>
<feature type="transmembrane region" description="Helical" evidence="7">
    <location>
        <begin position="280"/>
        <end position="297"/>
    </location>
</feature>
<keyword evidence="9" id="KW-1185">Reference proteome</keyword>
<evidence type="ECO:0000256" key="4">
    <source>
        <dbReference type="ARBA" id="ARBA00022692"/>
    </source>
</evidence>
<accession>A0A0G2Z9Y1</accession>
<feature type="transmembrane region" description="Helical" evidence="7">
    <location>
        <begin position="97"/>
        <end position="117"/>
    </location>
</feature>
<dbReference type="Pfam" id="PF07690">
    <property type="entry name" value="MFS_1"/>
    <property type="match status" value="1"/>
</dbReference>
<dbReference type="RefSeq" id="WP_047754036.1">
    <property type="nucleotide sequence ID" value="NZ_CAJUHA010000019.1"/>
</dbReference>
<feature type="transmembrane region" description="Helical" evidence="7">
    <location>
        <begin position="39"/>
        <end position="60"/>
    </location>
</feature>
<evidence type="ECO:0000256" key="3">
    <source>
        <dbReference type="ARBA" id="ARBA00022475"/>
    </source>
</evidence>
<dbReference type="PANTHER" id="PTHR23517">
    <property type="entry name" value="RESISTANCE PROTEIN MDTM, PUTATIVE-RELATED-RELATED"/>
    <property type="match status" value="1"/>
</dbReference>
<evidence type="ECO:0000256" key="1">
    <source>
        <dbReference type="ARBA" id="ARBA00004651"/>
    </source>
</evidence>
<feature type="transmembrane region" description="Helical" evidence="7">
    <location>
        <begin position="339"/>
        <end position="360"/>
    </location>
</feature>
<evidence type="ECO:0000313" key="8">
    <source>
        <dbReference type="EMBL" id="AKI96901.1"/>
    </source>
</evidence>
<dbReference type="InterPro" id="IPR011701">
    <property type="entry name" value="MFS"/>
</dbReference>